<feature type="region of interest" description="Disordered" evidence="1">
    <location>
        <begin position="43"/>
        <end position="68"/>
    </location>
</feature>
<keyword evidence="2" id="KW-1133">Transmembrane helix</keyword>
<keyword evidence="2" id="KW-0472">Membrane</keyword>
<protein>
    <submittedName>
        <fullName evidence="3">Uncharacterized protein</fullName>
    </submittedName>
</protein>
<accession>A0A6C0C763</accession>
<organism evidence="3">
    <name type="scientific">viral metagenome</name>
    <dbReference type="NCBI Taxonomy" id="1070528"/>
    <lineage>
        <taxon>unclassified sequences</taxon>
        <taxon>metagenomes</taxon>
        <taxon>organismal metagenomes</taxon>
    </lineage>
</organism>
<evidence type="ECO:0000256" key="2">
    <source>
        <dbReference type="SAM" id="Phobius"/>
    </source>
</evidence>
<proteinExistence type="predicted"/>
<keyword evidence="2" id="KW-0812">Transmembrane</keyword>
<feature type="transmembrane region" description="Helical" evidence="2">
    <location>
        <begin position="16"/>
        <end position="35"/>
    </location>
</feature>
<dbReference type="EMBL" id="MN739345">
    <property type="protein sequence ID" value="QHS99604.1"/>
    <property type="molecule type" value="Genomic_DNA"/>
</dbReference>
<evidence type="ECO:0000313" key="3">
    <source>
        <dbReference type="EMBL" id="QHS99604.1"/>
    </source>
</evidence>
<feature type="compositionally biased region" description="Basic residues" evidence="1">
    <location>
        <begin position="43"/>
        <end position="59"/>
    </location>
</feature>
<evidence type="ECO:0000256" key="1">
    <source>
        <dbReference type="SAM" id="MobiDB-lite"/>
    </source>
</evidence>
<reference evidence="3" key="1">
    <citation type="journal article" date="2020" name="Nature">
        <title>Giant virus diversity and host interactions through global metagenomics.</title>
        <authorList>
            <person name="Schulz F."/>
            <person name="Roux S."/>
            <person name="Paez-Espino D."/>
            <person name="Jungbluth S."/>
            <person name="Walsh D.A."/>
            <person name="Denef V.J."/>
            <person name="McMahon K.D."/>
            <person name="Konstantinidis K.T."/>
            <person name="Eloe-Fadrosh E.A."/>
            <person name="Kyrpides N.C."/>
            <person name="Woyke T."/>
        </authorList>
    </citation>
    <scope>NUCLEOTIDE SEQUENCE</scope>
    <source>
        <strain evidence="3">GVMAG-M-3300020187-37</strain>
    </source>
</reference>
<name>A0A6C0C763_9ZZZZ</name>
<dbReference type="AlphaFoldDB" id="A0A6C0C763"/>
<sequence length="213" mass="24763">MVAPCIPCLAAAVNPVTAPIVLPATAAAATGYYIYKRSKKKKKSKKYKKTKKIPKKKKSVTNQSGGSLKKDMRQITDEYWSCNRKCSNDILKVKLKRRRFTRSKLSGEKPKKFNRFEGLSPEQKKQWNKEWSKRNKCVKNCGKIKTGKIKKHKKQYSKEYRAINKENANNCCRCAYIKKNGKLFKIRGDWNHCSYNMDNCCKDKKTIVKPKKR</sequence>